<evidence type="ECO:0000256" key="2">
    <source>
        <dbReference type="ARBA" id="ARBA00023002"/>
    </source>
</evidence>
<dbReference type="SUPFAM" id="SSF53720">
    <property type="entry name" value="ALDH-like"/>
    <property type="match status" value="1"/>
</dbReference>
<comment type="similarity">
    <text evidence="1">Belongs to the aldehyde dehydrogenase family.</text>
</comment>
<dbReference type="Gene3D" id="3.40.309.10">
    <property type="entry name" value="Aldehyde Dehydrogenase, Chain A, domain 2"/>
    <property type="match status" value="1"/>
</dbReference>
<dbReference type="FunFam" id="3.40.605.10:FF:000033">
    <property type="entry name" value="NAD-dependent succinate-semialdehyde dehydrogenase"/>
    <property type="match status" value="1"/>
</dbReference>
<dbReference type="PANTHER" id="PTHR43353">
    <property type="entry name" value="SUCCINATE-SEMIALDEHYDE DEHYDROGENASE, MITOCHONDRIAL"/>
    <property type="match status" value="1"/>
</dbReference>
<dbReference type="Pfam" id="PF00171">
    <property type="entry name" value="Aldedh"/>
    <property type="match status" value="1"/>
</dbReference>
<dbReference type="AlphaFoldDB" id="A0A371B8R1"/>
<dbReference type="FunFam" id="3.40.309.10:FF:000009">
    <property type="entry name" value="Aldehyde dehydrogenase A"/>
    <property type="match status" value="1"/>
</dbReference>
<gene>
    <name evidence="4" type="ORF">DXH78_03655</name>
</gene>
<dbReference type="InterPro" id="IPR016161">
    <property type="entry name" value="Ald_DH/histidinol_DH"/>
</dbReference>
<evidence type="ECO:0000259" key="3">
    <source>
        <dbReference type="Pfam" id="PF00171"/>
    </source>
</evidence>
<accession>A0A371B8R1</accession>
<dbReference type="GO" id="GO:0004777">
    <property type="term" value="F:succinate-semialdehyde dehydrogenase (NAD+) activity"/>
    <property type="evidence" value="ECO:0007669"/>
    <property type="project" value="TreeGrafter"/>
</dbReference>
<evidence type="ECO:0000313" key="4">
    <source>
        <dbReference type="EMBL" id="RDV03761.1"/>
    </source>
</evidence>
<comment type="caution">
    <text evidence="4">The sequence shown here is derived from an EMBL/GenBank/DDBJ whole genome shotgun (WGS) entry which is preliminary data.</text>
</comment>
<reference evidence="5" key="1">
    <citation type="submission" date="2018-08" db="EMBL/GenBank/DDBJ databases">
        <authorList>
            <person name="Kim S.-J."/>
            <person name="Jung G.-Y."/>
        </authorList>
    </citation>
    <scope>NUCLEOTIDE SEQUENCE [LARGE SCALE GENOMIC DNA]</scope>
    <source>
        <strain evidence="5">GY_H</strain>
    </source>
</reference>
<dbReference type="InterPro" id="IPR016163">
    <property type="entry name" value="Ald_DH_C"/>
</dbReference>
<feature type="domain" description="Aldehyde dehydrogenase" evidence="3">
    <location>
        <begin position="13"/>
        <end position="472"/>
    </location>
</feature>
<sequence length="475" mass="50847">MYTDLKLYIDGQWLGADNRKSEDVINPATGKVLAKLPHASKADLDAALAAADKAFGPWSRTSAYDRSNLLRKAAMLMRERADHIARVQTQEQGKPFPESRIEVMTSADITDWYAEEGRRAYGRIVPGRMKGTRQIVVQEPIGVAAAFTPWNFPTLTPIRKIAGALAAGCTLIIKASEEVPGGCVELVKCFADAGVPAGVLNLVFGVPAEVSEHIIPSPIIKKVSFTGSVPVGKHLAAMAARGMKRATMELGGHSPVLVFDDADPIKAADTIAAFKYRNAGQVCISPTRFYVQEKNYAKFVERFVEYAKGLTLGDGLEKETKMGPLANPRRLDAMESFVNDAKARGGKIATGGNRHGNQGFFFEPTVITDIPDDSKIMTEEPFGPLAPIVPFKTLDEVIERANSLPFGLASYAFTTSTATANAVGDGIQAGMVGINSVAVSTPETPFGGVKDSGYGSEGGIEGLQAYLNTKFISQA</sequence>
<name>A0A371B8R1_9BRAD</name>
<dbReference type="Proteomes" id="UP000263993">
    <property type="component" value="Unassembled WGS sequence"/>
</dbReference>
<dbReference type="GO" id="GO:0009450">
    <property type="term" value="P:gamma-aminobutyric acid catabolic process"/>
    <property type="evidence" value="ECO:0007669"/>
    <property type="project" value="TreeGrafter"/>
</dbReference>
<evidence type="ECO:0000313" key="5">
    <source>
        <dbReference type="Proteomes" id="UP000263993"/>
    </source>
</evidence>
<dbReference type="Gene3D" id="3.40.605.10">
    <property type="entry name" value="Aldehyde Dehydrogenase, Chain A, domain 1"/>
    <property type="match status" value="1"/>
</dbReference>
<dbReference type="CDD" id="cd07103">
    <property type="entry name" value="ALDH_F5_SSADH_GabD"/>
    <property type="match status" value="1"/>
</dbReference>
<organism evidence="4 5">
    <name type="scientific">Undibacter mobilis</name>
    <dbReference type="NCBI Taxonomy" id="2292256"/>
    <lineage>
        <taxon>Bacteria</taxon>
        <taxon>Pseudomonadati</taxon>
        <taxon>Pseudomonadota</taxon>
        <taxon>Alphaproteobacteria</taxon>
        <taxon>Hyphomicrobiales</taxon>
        <taxon>Nitrobacteraceae</taxon>
        <taxon>Undibacter</taxon>
    </lineage>
</organism>
<dbReference type="OrthoDB" id="9812625at2"/>
<dbReference type="PANTHER" id="PTHR43353:SF5">
    <property type="entry name" value="SUCCINATE-SEMIALDEHYDE DEHYDROGENASE, MITOCHONDRIAL"/>
    <property type="match status" value="1"/>
</dbReference>
<protein>
    <submittedName>
        <fullName evidence="4">NAD-dependent succinate-semialdehyde dehydrogenase</fullName>
    </submittedName>
</protein>
<dbReference type="RefSeq" id="WP_115515786.1">
    <property type="nucleotide sequence ID" value="NZ_QRGO01000001.1"/>
</dbReference>
<keyword evidence="2" id="KW-0560">Oxidoreductase</keyword>
<evidence type="ECO:0000256" key="1">
    <source>
        <dbReference type="ARBA" id="ARBA00009986"/>
    </source>
</evidence>
<dbReference type="InterPro" id="IPR016162">
    <property type="entry name" value="Ald_DH_N"/>
</dbReference>
<dbReference type="InterPro" id="IPR015590">
    <property type="entry name" value="Aldehyde_DH_dom"/>
</dbReference>
<proteinExistence type="inferred from homology"/>
<dbReference type="InterPro" id="IPR050740">
    <property type="entry name" value="Aldehyde_DH_Superfamily"/>
</dbReference>
<keyword evidence="5" id="KW-1185">Reference proteome</keyword>
<dbReference type="EMBL" id="QRGO01000001">
    <property type="protein sequence ID" value="RDV03761.1"/>
    <property type="molecule type" value="Genomic_DNA"/>
</dbReference>